<proteinExistence type="predicted"/>
<organism evidence="2 3">
    <name type="scientific">Pedococcus bigeumensis</name>
    <dbReference type="NCBI Taxonomy" id="433644"/>
    <lineage>
        <taxon>Bacteria</taxon>
        <taxon>Bacillati</taxon>
        <taxon>Actinomycetota</taxon>
        <taxon>Actinomycetes</taxon>
        <taxon>Micrococcales</taxon>
        <taxon>Intrasporangiaceae</taxon>
        <taxon>Pedococcus</taxon>
    </lineage>
</organism>
<evidence type="ECO:0000313" key="3">
    <source>
        <dbReference type="Proteomes" id="UP000317722"/>
    </source>
</evidence>
<protein>
    <submittedName>
        <fullName evidence="2">Uncharacterized protein</fullName>
    </submittedName>
</protein>
<reference evidence="2 3" key="1">
    <citation type="journal article" date="2019" name="Environ. Microbiol.">
        <title>Species interactions and distinct microbial communities in high Arctic permafrost affected cryosols are associated with the CH4 and CO2 gas fluxes.</title>
        <authorList>
            <person name="Altshuler I."/>
            <person name="Hamel J."/>
            <person name="Turney S."/>
            <person name="Magnuson E."/>
            <person name="Levesque R."/>
            <person name="Greer C."/>
            <person name="Whyte L.G."/>
        </authorList>
    </citation>
    <scope>NUCLEOTIDE SEQUENCE [LARGE SCALE GENOMIC DNA]</scope>
    <source>
        <strain evidence="2 3">S9.3A</strain>
    </source>
</reference>
<keyword evidence="3" id="KW-1185">Reference proteome</keyword>
<name>A0A502CIZ3_9MICO</name>
<dbReference type="AlphaFoldDB" id="A0A502CIZ3"/>
<dbReference type="EMBL" id="RCZM01000009">
    <property type="protein sequence ID" value="TPG12594.1"/>
    <property type="molecule type" value="Genomic_DNA"/>
</dbReference>
<accession>A0A502CIZ3</accession>
<gene>
    <name evidence="2" type="ORF">EAH86_20035</name>
</gene>
<sequence length="63" mass="6628">MWQQLLERFVPLMDGDVSALDRRDGVGRSTGLVLSGSAHPSDATAPAQQGRAAYEGSISPLTS</sequence>
<evidence type="ECO:0000313" key="2">
    <source>
        <dbReference type="EMBL" id="TPG12594.1"/>
    </source>
</evidence>
<comment type="caution">
    <text evidence="2">The sequence shown here is derived from an EMBL/GenBank/DDBJ whole genome shotgun (WGS) entry which is preliminary data.</text>
</comment>
<feature type="region of interest" description="Disordered" evidence="1">
    <location>
        <begin position="31"/>
        <end position="63"/>
    </location>
</feature>
<dbReference type="Proteomes" id="UP000317722">
    <property type="component" value="Unassembled WGS sequence"/>
</dbReference>
<evidence type="ECO:0000256" key="1">
    <source>
        <dbReference type="SAM" id="MobiDB-lite"/>
    </source>
</evidence>